<dbReference type="PANTHER" id="PTHR24305">
    <property type="entry name" value="CYTOCHROME P450"/>
    <property type="match status" value="1"/>
</dbReference>
<dbReference type="PANTHER" id="PTHR24305:SF160">
    <property type="entry name" value="P450, PUTATIVE (EUROFUNG)-RELATED"/>
    <property type="match status" value="1"/>
</dbReference>
<accession>A0ABR4GAY6</accession>
<dbReference type="SUPFAM" id="SSF48264">
    <property type="entry name" value="Cytochrome P450"/>
    <property type="match status" value="1"/>
</dbReference>
<comment type="caution">
    <text evidence="2">The sequence shown here is derived from an EMBL/GenBank/DDBJ whole genome shotgun (WGS) entry which is preliminary data.</text>
</comment>
<protein>
    <submittedName>
        <fullName evidence="2">Cytochrome P450</fullName>
    </submittedName>
</protein>
<dbReference type="InterPro" id="IPR002401">
    <property type="entry name" value="Cyt_P450_E_grp-I"/>
</dbReference>
<dbReference type="PRINTS" id="PR00463">
    <property type="entry name" value="EP450I"/>
</dbReference>
<dbReference type="PRINTS" id="PR00385">
    <property type="entry name" value="P450"/>
</dbReference>
<comment type="similarity">
    <text evidence="1">Belongs to the cytochrome P450 family.</text>
</comment>
<dbReference type="InterPro" id="IPR050121">
    <property type="entry name" value="Cytochrome_P450_monoxygenase"/>
</dbReference>
<evidence type="ECO:0000256" key="1">
    <source>
        <dbReference type="ARBA" id="ARBA00010617"/>
    </source>
</evidence>
<dbReference type="Gene3D" id="1.10.630.10">
    <property type="entry name" value="Cytochrome P450"/>
    <property type="match status" value="1"/>
</dbReference>
<reference evidence="2 3" key="1">
    <citation type="submission" date="2024-07" db="EMBL/GenBank/DDBJ databases">
        <title>Section-level genome sequencing and comparative genomics of Aspergillus sections Usti and Cavernicolus.</title>
        <authorList>
            <consortium name="Lawrence Berkeley National Laboratory"/>
            <person name="Nybo J.L."/>
            <person name="Vesth T.C."/>
            <person name="Theobald S."/>
            <person name="Frisvad J.C."/>
            <person name="Larsen T.O."/>
            <person name="Kjaerboelling I."/>
            <person name="Rothschild-Mancinelli K."/>
            <person name="Lyhne E.K."/>
            <person name="Kogle M.E."/>
            <person name="Barry K."/>
            <person name="Clum A."/>
            <person name="Na H."/>
            <person name="Ledsgaard L."/>
            <person name="Lin J."/>
            <person name="Lipzen A."/>
            <person name="Kuo A."/>
            <person name="Riley R."/>
            <person name="Mondo S."/>
            <person name="Labutti K."/>
            <person name="Haridas S."/>
            <person name="Pangalinan J."/>
            <person name="Salamov A.A."/>
            <person name="Simmons B.A."/>
            <person name="Magnuson J.K."/>
            <person name="Chen J."/>
            <person name="Drula E."/>
            <person name="Henrissat B."/>
            <person name="Wiebenga A."/>
            <person name="Lubbers R.J."/>
            <person name="Gomes A.C."/>
            <person name="Makela M.R."/>
            <person name="Stajich J."/>
            <person name="Grigoriev I.V."/>
            <person name="Mortensen U.H."/>
            <person name="De Vries R.P."/>
            <person name="Baker S.E."/>
            <person name="Andersen M.R."/>
        </authorList>
    </citation>
    <scope>NUCLEOTIDE SEQUENCE [LARGE SCALE GENOMIC DNA]</scope>
    <source>
        <strain evidence="2 3">CBS 209.92</strain>
    </source>
</reference>
<proteinExistence type="inferred from homology"/>
<gene>
    <name evidence="2" type="ORF">BJX66DRAFT_324134</name>
</gene>
<sequence>MFLSGRAAQGYEALHRTYGSVVQVSPGYLSTNTTEALRDIYGVGSRSAKTFRRSDLYKGVYRNSIGTTTDPAYHAAVRKLFAPSFQPGRLKEHEAVMKACIGKLHNLIKSKMQQNDTLVLNELFHSLSVDLVMEVLLGKSSGCLERGGCPMFWATQLPRGYYWATLRHQFQGSGVPTVMKWILRHLVRKAMGRRLDDAMTGLVYEQIRAGKDAPRGTMGAVVQTAYSSSLSESEVVHSFTAILMAGFDTVSQTLCVVIWLVFTHADTHATLAAELQGAFKAEKDITLDIARKLPWLNAVITEALRVFPPIPVGPPRVSPGAYVDNIYIPAGVEISTSLYALHRNPKYFDSPAMFKPERWITPDSNNRREAVQPFLIGPQSCIAKHLAEQILQLTLASFFLEFGGEYVGRAKDWIAESKSYVFWELPELRVRLRERAGVVT</sequence>
<dbReference type="InterPro" id="IPR036396">
    <property type="entry name" value="Cyt_P450_sf"/>
</dbReference>
<keyword evidence="3" id="KW-1185">Reference proteome</keyword>
<name>A0ABR4GAY6_9EURO</name>
<dbReference type="Pfam" id="PF00067">
    <property type="entry name" value="p450"/>
    <property type="match status" value="1"/>
</dbReference>
<evidence type="ECO:0000313" key="3">
    <source>
        <dbReference type="Proteomes" id="UP001610563"/>
    </source>
</evidence>
<evidence type="ECO:0000313" key="2">
    <source>
        <dbReference type="EMBL" id="KAL2796173.1"/>
    </source>
</evidence>
<dbReference type="Proteomes" id="UP001610563">
    <property type="component" value="Unassembled WGS sequence"/>
</dbReference>
<dbReference type="EMBL" id="JBFTWV010000028">
    <property type="protein sequence ID" value="KAL2796173.1"/>
    <property type="molecule type" value="Genomic_DNA"/>
</dbReference>
<dbReference type="InterPro" id="IPR001128">
    <property type="entry name" value="Cyt_P450"/>
</dbReference>
<organism evidence="2 3">
    <name type="scientific">Aspergillus keveii</name>
    <dbReference type="NCBI Taxonomy" id="714993"/>
    <lineage>
        <taxon>Eukaryota</taxon>
        <taxon>Fungi</taxon>
        <taxon>Dikarya</taxon>
        <taxon>Ascomycota</taxon>
        <taxon>Pezizomycotina</taxon>
        <taxon>Eurotiomycetes</taxon>
        <taxon>Eurotiomycetidae</taxon>
        <taxon>Eurotiales</taxon>
        <taxon>Aspergillaceae</taxon>
        <taxon>Aspergillus</taxon>
        <taxon>Aspergillus subgen. Nidulantes</taxon>
    </lineage>
</organism>